<feature type="compositionally biased region" description="Polar residues" evidence="1">
    <location>
        <begin position="97"/>
        <end position="106"/>
    </location>
</feature>
<name>A0AA35PNQ9_9SAUR</name>
<organism evidence="2 3">
    <name type="scientific">Podarcis lilfordi</name>
    <name type="common">Lilford's wall lizard</name>
    <dbReference type="NCBI Taxonomy" id="74358"/>
    <lineage>
        <taxon>Eukaryota</taxon>
        <taxon>Metazoa</taxon>
        <taxon>Chordata</taxon>
        <taxon>Craniata</taxon>
        <taxon>Vertebrata</taxon>
        <taxon>Euteleostomi</taxon>
        <taxon>Lepidosauria</taxon>
        <taxon>Squamata</taxon>
        <taxon>Bifurcata</taxon>
        <taxon>Unidentata</taxon>
        <taxon>Episquamata</taxon>
        <taxon>Laterata</taxon>
        <taxon>Lacertibaenia</taxon>
        <taxon>Lacertidae</taxon>
        <taxon>Podarcis</taxon>
    </lineage>
</organism>
<reference evidence="2" key="1">
    <citation type="submission" date="2022-12" db="EMBL/GenBank/DDBJ databases">
        <authorList>
            <person name="Alioto T."/>
            <person name="Alioto T."/>
            <person name="Gomez Garrido J."/>
        </authorList>
    </citation>
    <scope>NUCLEOTIDE SEQUENCE</scope>
</reference>
<protein>
    <submittedName>
        <fullName evidence="2">Uncharacterized protein</fullName>
    </submittedName>
</protein>
<evidence type="ECO:0000313" key="3">
    <source>
        <dbReference type="Proteomes" id="UP001178461"/>
    </source>
</evidence>
<sequence length="106" mass="11805">MATTLSAYLQIQTAAAGDVHADGPWKRELLSLRWDALNARFRGPSRQSGQPRTDLLSLPEERRHFQRNNWDVQSRLPCTCSWETTPGDGPDLKGTSPVLQSSSLEA</sequence>
<proteinExistence type="predicted"/>
<dbReference type="EMBL" id="OX395139">
    <property type="protein sequence ID" value="CAI5792278.1"/>
    <property type="molecule type" value="Genomic_DNA"/>
</dbReference>
<dbReference type="AlphaFoldDB" id="A0AA35PNQ9"/>
<feature type="region of interest" description="Disordered" evidence="1">
    <location>
        <begin position="81"/>
        <end position="106"/>
    </location>
</feature>
<dbReference type="Proteomes" id="UP001178461">
    <property type="component" value="Chromosome 14"/>
</dbReference>
<evidence type="ECO:0000313" key="2">
    <source>
        <dbReference type="EMBL" id="CAI5792278.1"/>
    </source>
</evidence>
<gene>
    <name evidence="2" type="ORF">PODLI_1B033797</name>
</gene>
<accession>A0AA35PNQ9</accession>
<keyword evidence="3" id="KW-1185">Reference proteome</keyword>
<evidence type="ECO:0000256" key="1">
    <source>
        <dbReference type="SAM" id="MobiDB-lite"/>
    </source>
</evidence>